<protein>
    <submittedName>
        <fullName evidence="1">Uncharacterized protein</fullName>
    </submittedName>
</protein>
<dbReference type="AlphaFoldDB" id="A0A0V0XNU8"/>
<sequence length="257" mass="29012">MESIKPIGRSSDKSTGTFQIQQIRPLERNSKNVQRPQAKVQLDADDMPTPELLIDGRSKLTWLSDRLWRGVTDPLLRSLGTESIKTNCCPLRCLMIDFLNRKTTVPRIIYHLASTYWPIGEIIAEENPQPTGNNASKPSGIRKFGQFRQVEYAMFFSKLSKPTKVLDKSTSREIVVEWCPDVWWPTAESLLTTLFAKVLSLLWTLAKHTEPLCISCIAGVARQRGVGIGYLSTNISDQGQINWPCSVDVPQNPRGWI</sequence>
<evidence type="ECO:0000313" key="2">
    <source>
        <dbReference type="Proteomes" id="UP000054815"/>
    </source>
</evidence>
<accession>A0A0V0XNU8</accession>
<reference evidence="1 2" key="1">
    <citation type="submission" date="2015-01" db="EMBL/GenBank/DDBJ databases">
        <title>Evolution of Trichinella species and genotypes.</title>
        <authorList>
            <person name="Korhonen P.K."/>
            <person name="Edoardo P."/>
            <person name="Giuseppe L.R."/>
            <person name="Gasser R.B."/>
        </authorList>
    </citation>
    <scope>NUCLEOTIDE SEQUENCE [LARGE SCALE GENOMIC DNA]</scope>
    <source>
        <strain evidence="1">ISS141</strain>
    </source>
</reference>
<name>A0A0V0XNU8_TRIPS</name>
<dbReference type="EMBL" id="JYDU01000190">
    <property type="protein sequence ID" value="KRX89658.1"/>
    <property type="molecule type" value="Genomic_DNA"/>
</dbReference>
<comment type="caution">
    <text evidence="1">The sequence shown here is derived from an EMBL/GenBank/DDBJ whole genome shotgun (WGS) entry which is preliminary data.</text>
</comment>
<organism evidence="1 2">
    <name type="scientific">Trichinella pseudospiralis</name>
    <name type="common">Parasitic roundworm</name>
    <dbReference type="NCBI Taxonomy" id="6337"/>
    <lineage>
        <taxon>Eukaryota</taxon>
        <taxon>Metazoa</taxon>
        <taxon>Ecdysozoa</taxon>
        <taxon>Nematoda</taxon>
        <taxon>Enoplea</taxon>
        <taxon>Dorylaimia</taxon>
        <taxon>Trichinellida</taxon>
        <taxon>Trichinellidae</taxon>
        <taxon>Trichinella</taxon>
    </lineage>
</organism>
<proteinExistence type="predicted"/>
<evidence type="ECO:0000313" key="1">
    <source>
        <dbReference type="EMBL" id="KRX89658.1"/>
    </source>
</evidence>
<dbReference type="Proteomes" id="UP000054815">
    <property type="component" value="Unassembled WGS sequence"/>
</dbReference>
<gene>
    <name evidence="1" type="ORF">T4E_5284</name>
</gene>